<dbReference type="AlphaFoldDB" id="A0A914D115"/>
<evidence type="ECO:0000313" key="3">
    <source>
        <dbReference type="WBParaSite" id="ACRNAN_scaffold1722.g13306.t1"/>
    </source>
</evidence>
<dbReference type="InterPro" id="IPR024047">
    <property type="entry name" value="MM3350-like_sf"/>
</dbReference>
<protein>
    <submittedName>
        <fullName evidence="3">Transposase</fullName>
    </submittedName>
</protein>
<dbReference type="Gene3D" id="3.10.290.30">
    <property type="entry name" value="MM3350-like"/>
    <property type="match status" value="1"/>
</dbReference>
<organism evidence="2 3">
    <name type="scientific">Acrobeloides nanus</name>
    <dbReference type="NCBI Taxonomy" id="290746"/>
    <lineage>
        <taxon>Eukaryota</taxon>
        <taxon>Metazoa</taxon>
        <taxon>Ecdysozoa</taxon>
        <taxon>Nematoda</taxon>
        <taxon>Chromadorea</taxon>
        <taxon>Rhabditida</taxon>
        <taxon>Tylenchina</taxon>
        <taxon>Cephalobomorpha</taxon>
        <taxon>Cephaloboidea</taxon>
        <taxon>Cephalobidae</taxon>
        <taxon>Acrobeloides</taxon>
    </lineage>
</organism>
<accession>A0A914D115</accession>
<name>A0A914D115_9BILA</name>
<dbReference type="Proteomes" id="UP000887540">
    <property type="component" value="Unplaced"/>
</dbReference>
<dbReference type="InterPro" id="IPR012912">
    <property type="entry name" value="Plasmid_pRiA4b_Orf3-like"/>
</dbReference>
<dbReference type="WBParaSite" id="ACRNAN_scaffold1722.g13306.t1">
    <property type="protein sequence ID" value="ACRNAN_scaffold1722.g13306.t1"/>
    <property type="gene ID" value="ACRNAN_scaffold1722.g13306"/>
</dbReference>
<proteinExistence type="predicted"/>
<dbReference type="PANTHER" id="PTHR41878">
    <property type="entry name" value="LEXA REPRESSOR-RELATED"/>
    <property type="match status" value="1"/>
</dbReference>
<evidence type="ECO:0000259" key="1">
    <source>
        <dbReference type="Pfam" id="PF07929"/>
    </source>
</evidence>
<feature type="domain" description="Plasmid pRiA4b Orf3-like" evidence="1">
    <location>
        <begin position="6"/>
        <end position="182"/>
    </location>
</feature>
<reference evidence="3" key="1">
    <citation type="submission" date="2022-11" db="UniProtKB">
        <authorList>
            <consortium name="WormBaseParasite"/>
        </authorList>
    </citation>
    <scope>IDENTIFICATION</scope>
</reference>
<evidence type="ECO:0000313" key="2">
    <source>
        <dbReference type="Proteomes" id="UP000887540"/>
    </source>
</evidence>
<sequence>MANGDIYQFKVTLRGSKPPIWRRIQVPANYTFWDLHVAIADAMGWQDYHLHSFEFRKGYQRIRIASPDPMIDFEEVLNEKVEKIAEHFSVDGSPKAIYEYDFGDSWEHDVVLEKIVASDGGEYPRCLTGKRACPPEDCGGIYGFYELLDTLADENHPEHAEMVEWLEGLGYDNYNPAHFDASEVVFEDPAERANLMG</sequence>
<dbReference type="Pfam" id="PF07929">
    <property type="entry name" value="PRiA4_ORF3"/>
    <property type="match status" value="1"/>
</dbReference>
<dbReference type="SUPFAM" id="SSF159941">
    <property type="entry name" value="MM3350-like"/>
    <property type="match status" value="1"/>
</dbReference>
<dbReference type="PANTHER" id="PTHR41878:SF1">
    <property type="entry name" value="TNPR PROTEIN"/>
    <property type="match status" value="1"/>
</dbReference>
<keyword evidence="2" id="KW-1185">Reference proteome</keyword>